<dbReference type="Gene3D" id="3.40.50.300">
    <property type="entry name" value="P-loop containing nucleotide triphosphate hydrolases"/>
    <property type="match status" value="1"/>
</dbReference>
<keyword evidence="9" id="KW-1185">Reference proteome</keyword>
<dbReference type="GO" id="GO:0005615">
    <property type="term" value="C:extracellular space"/>
    <property type="evidence" value="ECO:0007669"/>
    <property type="project" value="TreeGrafter"/>
</dbReference>
<keyword evidence="6" id="KW-0732">Signal</keyword>
<dbReference type="SUPFAM" id="SSF52540">
    <property type="entry name" value="P-loop containing nucleoside triphosphate hydrolases"/>
    <property type="match status" value="1"/>
</dbReference>
<keyword evidence="2" id="KW-0547">Nucleotide-binding</keyword>
<dbReference type="GO" id="GO:0009897">
    <property type="term" value="C:external side of plasma membrane"/>
    <property type="evidence" value="ECO:0007669"/>
    <property type="project" value="TreeGrafter"/>
</dbReference>
<proteinExistence type="inferred from homology"/>
<evidence type="ECO:0000256" key="3">
    <source>
        <dbReference type="ARBA" id="ARBA00023180"/>
    </source>
</evidence>
<evidence type="ECO:0000256" key="1">
    <source>
        <dbReference type="ARBA" id="ARBA00008535"/>
    </source>
</evidence>
<accession>A0AAW2B114</accession>
<dbReference type="InterPro" id="IPR050208">
    <property type="entry name" value="MHC_class-I_related"/>
</dbReference>
<organism evidence="8 9">
    <name type="scientific">Culter alburnus</name>
    <name type="common">Topmouth culter</name>
    <dbReference type="NCBI Taxonomy" id="194366"/>
    <lineage>
        <taxon>Eukaryota</taxon>
        <taxon>Metazoa</taxon>
        <taxon>Chordata</taxon>
        <taxon>Craniata</taxon>
        <taxon>Vertebrata</taxon>
        <taxon>Euteleostomi</taxon>
        <taxon>Actinopterygii</taxon>
        <taxon>Neopterygii</taxon>
        <taxon>Teleostei</taxon>
        <taxon>Ostariophysi</taxon>
        <taxon>Cypriniformes</taxon>
        <taxon>Xenocyprididae</taxon>
        <taxon>Xenocypridinae</taxon>
        <taxon>Culter</taxon>
    </lineage>
</organism>
<evidence type="ECO:0000313" key="9">
    <source>
        <dbReference type="Proteomes" id="UP001479290"/>
    </source>
</evidence>
<keyword evidence="5" id="KW-0812">Transmembrane</keyword>
<name>A0AAW2B114_CULAL</name>
<dbReference type="Proteomes" id="UP001479290">
    <property type="component" value="Unassembled WGS sequence"/>
</dbReference>
<keyword evidence="5" id="KW-1133">Transmembrane helix</keyword>
<dbReference type="PRINTS" id="PR01638">
    <property type="entry name" value="MHCCLASSI"/>
</dbReference>
<keyword evidence="5" id="KW-0472">Membrane</keyword>
<evidence type="ECO:0000313" key="8">
    <source>
        <dbReference type="EMBL" id="KAK9978712.1"/>
    </source>
</evidence>
<evidence type="ECO:0000256" key="6">
    <source>
        <dbReference type="SAM" id="SignalP"/>
    </source>
</evidence>
<protein>
    <recommendedName>
        <fullName evidence="7">Ig-like domain-containing protein</fullName>
    </recommendedName>
</protein>
<feature type="signal peptide" evidence="6">
    <location>
        <begin position="1"/>
        <end position="17"/>
    </location>
</feature>
<dbReference type="InterPro" id="IPR011161">
    <property type="entry name" value="MHC_I-like_Ag-recog"/>
</dbReference>
<dbReference type="InterPro" id="IPR037055">
    <property type="entry name" value="MHC_I-like_Ag-recog_sf"/>
</dbReference>
<dbReference type="GO" id="GO:0006955">
    <property type="term" value="P:immune response"/>
    <property type="evidence" value="ECO:0007669"/>
    <property type="project" value="TreeGrafter"/>
</dbReference>
<dbReference type="InterPro" id="IPR007110">
    <property type="entry name" value="Ig-like_dom"/>
</dbReference>
<reference evidence="8 9" key="1">
    <citation type="submission" date="2024-05" db="EMBL/GenBank/DDBJ databases">
        <title>A high-quality chromosomal-level genome assembly of Topmouth culter (Culter alburnus).</title>
        <authorList>
            <person name="Zhao H."/>
        </authorList>
    </citation>
    <scope>NUCLEOTIDE SEQUENCE [LARGE SCALE GENOMIC DNA]</scope>
    <source>
        <strain evidence="8">CATC2023</strain>
        <tissue evidence="8">Muscle</tissue>
    </source>
</reference>
<dbReference type="InterPro" id="IPR013783">
    <property type="entry name" value="Ig-like_fold"/>
</dbReference>
<dbReference type="Gene3D" id="2.60.40.10">
    <property type="entry name" value="Immunoglobulins"/>
    <property type="match status" value="1"/>
</dbReference>
<dbReference type="InterPro" id="IPR036179">
    <property type="entry name" value="Ig-like_dom_sf"/>
</dbReference>
<evidence type="ECO:0000256" key="4">
    <source>
        <dbReference type="RuleBase" id="RU004439"/>
    </source>
</evidence>
<dbReference type="Gene3D" id="3.30.500.10">
    <property type="entry name" value="MHC class I-like antigen recognition-like"/>
    <property type="match status" value="1"/>
</dbReference>
<dbReference type="InterPro" id="IPR011162">
    <property type="entry name" value="MHC_I/II-like_Ag-recog"/>
</dbReference>
<dbReference type="PROSITE" id="PS50835">
    <property type="entry name" value="IG_LIKE"/>
    <property type="match status" value="1"/>
</dbReference>
<dbReference type="SUPFAM" id="SSF54452">
    <property type="entry name" value="MHC antigen-recognition domain"/>
    <property type="match status" value="1"/>
</dbReference>
<dbReference type="AlphaFoldDB" id="A0AAW2B114"/>
<evidence type="ECO:0000256" key="2">
    <source>
        <dbReference type="ARBA" id="ARBA00022741"/>
    </source>
</evidence>
<feature type="domain" description="Ig-like" evidence="7">
    <location>
        <begin position="191"/>
        <end position="278"/>
    </location>
</feature>
<evidence type="ECO:0000259" key="7">
    <source>
        <dbReference type="PROSITE" id="PS50835"/>
    </source>
</evidence>
<keyword evidence="3" id="KW-0325">Glycoprotein</keyword>
<dbReference type="PANTHER" id="PTHR16675">
    <property type="entry name" value="MHC CLASS I-RELATED"/>
    <property type="match status" value="1"/>
</dbReference>
<dbReference type="GO" id="GO:0005525">
    <property type="term" value="F:GTP binding"/>
    <property type="evidence" value="ECO:0007669"/>
    <property type="project" value="InterPro"/>
</dbReference>
<dbReference type="InterPro" id="IPR001039">
    <property type="entry name" value="MHC_I_a_a1/a2"/>
</dbReference>
<comment type="caution">
    <text evidence="8">The sequence shown here is derived from an EMBL/GenBank/DDBJ whole genome shotgun (WGS) entry which is preliminary data.</text>
</comment>
<gene>
    <name evidence="8" type="ORF">ABG768_020451</name>
</gene>
<dbReference type="PANTHER" id="PTHR16675:SF237">
    <property type="entry name" value="MHC CLASS I ANTIGEN TRANSCRIPT VARIANT 1-RELATED"/>
    <property type="match status" value="1"/>
</dbReference>
<dbReference type="EMBL" id="JAWDJR010000003">
    <property type="protein sequence ID" value="KAK9978712.1"/>
    <property type="molecule type" value="Genomic_DNA"/>
</dbReference>
<dbReference type="SUPFAM" id="SSF48726">
    <property type="entry name" value="Immunoglobulin"/>
    <property type="match status" value="1"/>
</dbReference>
<dbReference type="SMART" id="SM00407">
    <property type="entry name" value="IGc1"/>
    <property type="match status" value="1"/>
</dbReference>
<evidence type="ECO:0000256" key="5">
    <source>
        <dbReference type="SAM" id="Phobius"/>
    </source>
</evidence>
<feature type="transmembrane region" description="Helical" evidence="5">
    <location>
        <begin position="294"/>
        <end position="318"/>
    </location>
</feature>
<dbReference type="InterPro" id="IPR003597">
    <property type="entry name" value="Ig_C1-set"/>
</dbReference>
<comment type="similarity">
    <text evidence="1">Belongs to the TRAFAC class TrmE-Era-EngA-EngB-Septin-like GTPase superfamily. AIG1/Toc34/Toc159-like paraseptin GTPase family. IAN subfamily.</text>
</comment>
<dbReference type="InterPro" id="IPR027417">
    <property type="entry name" value="P-loop_NTPase"/>
</dbReference>
<dbReference type="InterPro" id="IPR006703">
    <property type="entry name" value="G_AIG1"/>
</dbReference>
<feature type="chain" id="PRO_5043923710" description="Ig-like domain-containing protein" evidence="6">
    <location>
        <begin position="18"/>
        <end position="418"/>
    </location>
</feature>
<comment type="similarity">
    <text evidence="4">Belongs to the MHC class I family.</text>
</comment>
<sequence length="418" mass="47571">MRSSVILLLVGISLAFAGKHSLKYFYTSVSGDKNFTATGLVDDVQFMYFNVNTKKASPKTEWMRDDEESDFWKRQTHSLIEQHHWILNNIWTESAGEHTYQITYGCEWNDKTGKTNAFRQYGYDGEDFLFLDLKRDEWISPIKKGFRTQERCNNETIRLVHWKYYLEIDCIETLKKLLTLGKSSLEKTVSPQVSLSQKNSSSPLLCHVTHFYPSDITITWMRNGQELYKNVKVGKLLPNEDGTFQKTVTLQTEPDEWRKNEFICVVKHQSKTFRKTLTEKEIRTKNKTASPVDVTVVVVPVVVILLLLIIGVIVYLVYSKKKKSVGVVLLVCTSSDYDRPHRYSCRQSPIQTDCSSGGKGEVGKSAAGNTILGQKEFNSEMSASSLTREYSDVHATVSGRSVSVVDTPAILDTHTLKT</sequence>
<dbReference type="Pfam" id="PF04548">
    <property type="entry name" value="AIG1"/>
    <property type="match status" value="1"/>
</dbReference>
<dbReference type="Pfam" id="PF07654">
    <property type="entry name" value="C1-set"/>
    <property type="match status" value="1"/>
</dbReference>
<dbReference type="Pfam" id="PF00129">
    <property type="entry name" value="MHC_I"/>
    <property type="match status" value="1"/>
</dbReference>